<organism evidence="2 3">
    <name type="scientific">Robinsoniella peoriensis</name>
    <dbReference type="NCBI Taxonomy" id="180332"/>
    <lineage>
        <taxon>Bacteria</taxon>
        <taxon>Bacillati</taxon>
        <taxon>Bacillota</taxon>
        <taxon>Clostridia</taxon>
        <taxon>Lachnospirales</taxon>
        <taxon>Lachnospiraceae</taxon>
        <taxon>Robinsoniella</taxon>
    </lineage>
</organism>
<keyword evidence="3" id="KW-1185">Reference proteome</keyword>
<dbReference type="RefSeq" id="WP_138004064.1">
    <property type="nucleotide sequence ID" value="NZ_QGQD01000107.1"/>
</dbReference>
<reference evidence="2 3" key="1">
    <citation type="journal article" date="2019" name="Anaerobe">
        <title>Detection of Robinsoniella peoriensis in multiple bone samples of a trauma patient.</title>
        <authorList>
            <person name="Schrottner P."/>
            <person name="Hartwich K."/>
            <person name="Bunk B."/>
            <person name="Schober I."/>
            <person name="Helbig S."/>
            <person name="Rudolph W.W."/>
            <person name="Gunzer F."/>
        </authorList>
    </citation>
    <scope>NUCLEOTIDE SEQUENCE [LARGE SCALE GENOMIC DNA]</scope>
    <source>
        <strain evidence="2 3">DSM 106044</strain>
    </source>
</reference>
<sequence>MRKINPASLLRFLLIPASLLLLISIGIYINSSFHHQENRKFTDFTHNMFVDEVTSNTLNLHYTLSDPKSFGIDDYMVTLGAADEESLAASTAVLENYQEALNQISYKKLSKNNQLTYDILAYYLKNQNNGKDFSLYAEPLGPTIGTQAQLPVLLAEYTFNKKADVDEYLSLLSQLDTYYASLLEFEKAKSSAGLFMSDANTDAIIAQCQSFIADPDNNFLIEIFNDKVDSFPELTPEECANFKVRHKDIILKKVIPAYENLITGLTALKGTGKNNAGLCNFPDGKKYYEYLVKDTTGSNASIDQIQKRLMDQVQTDFTELQTLLAKNPTLLSSVSGMAASSPEAILNDLQKKMADDFPTSPQVNVNVKYVHSSLEKYLSPAFYLSPPIDNLIDNVIYINQASDYSGLELYTTLAHEGYPGHLYQTIYSGSTNADPVRSLLNFGGYSEGWATYVEFQSYQYADVDQDVAALYRLNRSIMLGISSLLDIAINYHGYDRNATAAYLNQIGFSDPEIANNMYDIIIEAPANYLKYYVGCLSFMDIRDKFKKELGDKFNLKEFHEQILTIGPAPFPVLEKYLENYYQLG</sequence>
<dbReference type="PANTHER" id="PTHR33361:SF2">
    <property type="entry name" value="DUF885 DOMAIN-CONTAINING PROTEIN"/>
    <property type="match status" value="1"/>
</dbReference>
<dbReference type="STRING" id="180332.GCA_000797495_02350"/>
<feature type="transmembrane region" description="Helical" evidence="1">
    <location>
        <begin position="12"/>
        <end position="29"/>
    </location>
</feature>
<keyword evidence="1" id="KW-0812">Transmembrane</keyword>
<protein>
    <recommendedName>
        <fullName evidence="4">DUF885 domain-containing protein</fullName>
    </recommendedName>
</protein>
<gene>
    <name evidence="2" type="ORF">DSM106044_05248</name>
</gene>
<keyword evidence="1" id="KW-0472">Membrane</keyword>
<dbReference type="PANTHER" id="PTHR33361">
    <property type="entry name" value="GLR0591 PROTEIN"/>
    <property type="match status" value="1"/>
</dbReference>
<accession>A0A4U8Q805</accession>
<proteinExistence type="predicted"/>
<dbReference type="Pfam" id="PF05960">
    <property type="entry name" value="DUF885"/>
    <property type="match status" value="1"/>
</dbReference>
<keyword evidence="1" id="KW-1133">Transmembrane helix</keyword>
<comment type="caution">
    <text evidence="2">The sequence shown here is derived from an EMBL/GenBank/DDBJ whole genome shotgun (WGS) entry which is preliminary data.</text>
</comment>
<dbReference type="Proteomes" id="UP000306509">
    <property type="component" value="Unassembled WGS sequence"/>
</dbReference>
<evidence type="ECO:0000256" key="1">
    <source>
        <dbReference type="SAM" id="Phobius"/>
    </source>
</evidence>
<name>A0A4U8Q805_9FIRM</name>
<evidence type="ECO:0008006" key="4">
    <source>
        <dbReference type="Google" id="ProtNLM"/>
    </source>
</evidence>
<dbReference type="InterPro" id="IPR010281">
    <property type="entry name" value="DUF885"/>
</dbReference>
<dbReference type="AlphaFoldDB" id="A0A4U8Q805"/>
<dbReference type="EMBL" id="QGQD01000107">
    <property type="protein sequence ID" value="TLC97885.1"/>
    <property type="molecule type" value="Genomic_DNA"/>
</dbReference>
<evidence type="ECO:0000313" key="2">
    <source>
        <dbReference type="EMBL" id="TLC97885.1"/>
    </source>
</evidence>
<evidence type="ECO:0000313" key="3">
    <source>
        <dbReference type="Proteomes" id="UP000306509"/>
    </source>
</evidence>